<keyword evidence="1" id="KW-0732">Signal</keyword>
<protein>
    <submittedName>
        <fullName evidence="2">Uncharacterized protein</fullName>
    </submittedName>
</protein>
<reference evidence="2 3" key="1">
    <citation type="submission" date="2016-10" db="EMBL/GenBank/DDBJ databases">
        <authorList>
            <person name="de Groot N.N."/>
        </authorList>
    </citation>
    <scope>NUCLEOTIDE SEQUENCE [LARGE SCALE GENOMIC DNA]</scope>
    <source>
        <strain evidence="2 3">CGMCC 1.9109</strain>
    </source>
</reference>
<feature type="signal peptide" evidence="1">
    <location>
        <begin position="1"/>
        <end position="22"/>
    </location>
</feature>
<gene>
    <name evidence="2" type="ORF">SAMN04488071_1607</name>
</gene>
<keyword evidence="3" id="KW-1185">Reference proteome</keyword>
<dbReference type="AlphaFoldDB" id="A0A1G6YFE9"/>
<evidence type="ECO:0000256" key="1">
    <source>
        <dbReference type="SAM" id="SignalP"/>
    </source>
</evidence>
<dbReference type="Proteomes" id="UP000183685">
    <property type="component" value="Unassembled WGS sequence"/>
</dbReference>
<evidence type="ECO:0000313" key="2">
    <source>
        <dbReference type="EMBL" id="SDD89129.1"/>
    </source>
</evidence>
<accession>A0A1G6YFE9</accession>
<name>A0A1G6YFE9_9PROT</name>
<dbReference type="EMBL" id="FNAK01000003">
    <property type="protein sequence ID" value="SDD89129.1"/>
    <property type="molecule type" value="Genomic_DNA"/>
</dbReference>
<sequence>MHPLRLALCMLILLISSHVLHAQEDSSFPIPDPLFEAESPGLAALRAWSMDKWMAVRKTNHPLYHNALGPARFRSYVYFCRRHELNVNMPILNEMALKNLSEIIVAHFEETEWSKFGAMDKADVRRFIGDLGQDIYAFEYATAIAERREAKDRLEMTTQAYCASIAKENQDNYIALRATAKRQLGR</sequence>
<evidence type="ECO:0000313" key="3">
    <source>
        <dbReference type="Proteomes" id="UP000183685"/>
    </source>
</evidence>
<organism evidence="2 3">
    <name type="scientific">Kordiimonas lacus</name>
    <dbReference type="NCBI Taxonomy" id="637679"/>
    <lineage>
        <taxon>Bacteria</taxon>
        <taxon>Pseudomonadati</taxon>
        <taxon>Pseudomonadota</taxon>
        <taxon>Alphaproteobacteria</taxon>
        <taxon>Kordiimonadales</taxon>
        <taxon>Kordiimonadaceae</taxon>
        <taxon>Kordiimonas</taxon>
    </lineage>
</organism>
<proteinExistence type="predicted"/>
<feature type="chain" id="PRO_5010277833" evidence="1">
    <location>
        <begin position="23"/>
        <end position="186"/>
    </location>
</feature>